<accession>A0A2M7E408</accession>
<feature type="transmembrane region" description="Helical" evidence="1">
    <location>
        <begin position="82"/>
        <end position="101"/>
    </location>
</feature>
<protein>
    <recommendedName>
        <fullName evidence="4">TVP38/TMEM64 family membrane protein</fullName>
    </recommendedName>
</protein>
<dbReference type="EMBL" id="PETM01000058">
    <property type="protein sequence ID" value="PIV62443.1"/>
    <property type="molecule type" value="Genomic_DNA"/>
</dbReference>
<dbReference type="AlphaFoldDB" id="A0A2M7E408"/>
<evidence type="ECO:0000313" key="3">
    <source>
        <dbReference type="Proteomes" id="UP000230116"/>
    </source>
</evidence>
<feature type="transmembrane region" description="Helical" evidence="1">
    <location>
        <begin position="167"/>
        <end position="188"/>
    </location>
</feature>
<feature type="transmembrane region" description="Helical" evidence="1">
    <location>
        <begin position="47"/>
        <end position="70"/>
    </location>
</feature>
<feature type="transmembrane region" description="Helical" evidence="1">
    <location>
        <begin position="16"/>
        <end position="35"/>
    </location>
</feature>
<evidence type="ECO:0008006" key="4">
    <source>
        <dbReference type="Google" id="ProtNLM"/>
    </source>
</evidence>
<reference evidence="3" key="1">
    <citation type="submission" date="2017-09" db="EMBL/GenBank/DDBJ databases">
        <title>Depth-based differentiation of microbial function through sediment-hosted aquifers and enrichment of novel symbionts in the deep terrestrial subsurface.</title>
        <authorList>
            <person name="Probst A.J."/>
            <person name="Ladd B."/>
            <person name="Jarett J.K."/>
            <person name="Geller-Mcgrath D.E."/>
            <person name="Sieber C.M.K."/>
            <person name="Emerson J.B."/>
            <person name="Anantharaman K."/>
            <person name="Thomas B.C."/>
            <person name="Malmstrom R."/>
            <person name="Stieglmeier M."/>
            <person name="Klingl A."/>
            <person name="Woyke T."/>
            <person name="Ryan C.M."/>
            <person name="Banfield J.F."/>
        </authorList>
    </citation>
    <scope>NUCLEOTIDE SEQUENCE [LARGE SCALE GENOMIC DNA]</scope>
</reference>
<gene>
    <name evidence="2" type="ORF">COS12_02380</name>
</gene>
<comment type="caution">
    <text evidence="2">The sequence shown here is derived from an EMBL/GenBank/DDBJ whole genome shotgun (WGS) entry which is preliminary data.</text>
</comment>
<dbReference type="Proteomes" id="UP000230116">
    <property type="component" value="Unassembled WGS sequence"/>
</dbReference>
<sequence>MDIMKKRWHRYHYKNLTYLGISLIIALFLLKSQIFNSFLFHLGNFGYFGAFIGGIFFVSTFTVAIGTVILFDLVKYLNPIEIALIAGVGAVIGDLIIFQFIRTKGLVGEVKHFFHYFGSDRLEHLIHTKYFSWTLPVIGALIIASPLPDELGVSLMGIAHMKTWKFIIISFLLDSTGIFLIVSASLVLR</sequence>
<keyword evidence="1" id="KW-1133">Transmembrane helix</keyword>
<organism evidence="2 3">
    <name type="scientific">Candidatus Roizmanbacteria bacterium CG01_land_8_20_14_3_00_33_9</name>
    <dbReference type="NCBI Taxonomy" id="1974843"/>
    <lineage>
        <taxon>Bacteria</taxon>
        <taxon>Candidatus Roizmaniibacteriota</taxon>
    </lineage>
</organism>
<keyword evidence="1" id="KW-0812">Transmembrane</keyword>
<name>A0A2M7E408_9BACT</name>
<evidence type="ECO:0000313" key="2">
    <source>
        <dbReference type="EMBL" id="PIV62443.1"/>
    </source>
</evidence>
<evidence type="ECO:0000256" key="1">
    <source>
        <dbReference type="SAM" id="Phobius"/>
    </source>
</evidence>
<proteinExistence type="predicted"/>
<keyword evidence="1" id="KW-0472">Membrane</keyword>